<evidence type="ECO:0000313" key="1">
    <source>
        <dbReference type="EMBL" id="MEJ8637081.1"/>
    </source>
</evidence>
<dbReference type="EMBL" id="JBBKAJ010000022">
    <property type="protein sequence ID" value="MEJ8637081.1"/>
    <property type="molecule type" value="Genomic_DNA"/>
</dbReference>
<comment type="caution">
    <text evidence="1">The sequence shown here is derived from an EMBL/GenBank/DDBJ whole genome shotgun (WGS) entry which is preliminary data.</text>
</comment>
<sequence length="97" mass="9588">MKHSRIAALVVGSVAVIGSASPALAADMTAMPPMSLNGGLTKALSSTQDLGQADTSAVTDVARTVTDLNNVKGQAPQQVLKSAASLTPMLGGVELGG</sequence>
<protein>
    <submittedName>
        <fullName evidence="1">Uncharacterized protein</fullName>
    </submittedName>
</protein>
<reference evidence="1" key="1">
    <citation type="submission" date="2024-03" db="EMBL/GenBank/DDBJ databases">
        <title>Novel Streptomyces species of biotechnological and ecological value are a feature of Machair soil.</title>
        <authorList>
            <person name="Prole J.R."/>
            <person name="Goodfellow M."/>
            <person name="Allenby N."/>
            <person name="Ward A.C."/>
        </authorList>
    </citation>
    <scope>NUCLEOTIDE SEQUENCE</scope>
    <source>
        <strain evidence="1">MS2.AVA.5</strain>
    </source>
</reference>
<organism evidence="1 2">
    <name type="scientific">Streptomyces achmelvichensis</name>
    <dbReference type="NCBI Taxonomy" id="3134111"/>
    <lineage>
        <taxon>Bacteria</taxon>
        <taxon>Bacillati</taxon>
        <taxon>Actinomycetota</taxon>
        <taxon>Actinomycetes</taxon>
        <taxon>Kitasatosporales</taxon>
        <taxon>Streptomycetaceae</taxon>
        <taxon>Streptomyces</taxon>
    </lineage>
</organism>
<dbReference type="Proteomes" id="UP001377168">
    <property type="component" value="Unassembled WGS sequence"/>
</dbReference>
<gene>
    <name evidence="1" type="ORF">WKI67_27325</name>
</gene>
<proteinExistence type="predicted"/>
<accession>A0ACC6Q0F0</accession>
<evidence type="ECO:0000313" key="2">
    <source>
        <dbReference type="Proteomes" id="UP001377168"/>
    </source>
</evidence>
<keyword evidence="2" id="KW-1185">Reference proteome</keyword>
<name>A0ACC6Q0F0_9ACTN</name>